<keyword evidence="1" id="KW-0472">Membrane</keyword>
<keyword evidence="3" id="KW-1185">Reference proteome</keyword>
<organism evidence="2 3">
    <name type="scientific">Citrobacter youngae</name>
    <dbReference type="NCBI Taxonomy" id="133448"/>
    <lineage>
        <taxon>Bacteria</taxon>
        <taxon>Pseudomonadati</taxon>
        <taxon>Pseudomonadota</taxon>
        <taxon>Gammaproteobacteria</taxon>
        <taxon>Enterobacterales</taxon>
        <taxon>Enterobacteriaceae</taxon>
        <taxon>Citrobacter</taxon>
        <taxon>Citrobacter freundii complex</taxon>
    </lineage>
</organism>
<name>A0ABN7GVC5_9ENTR</name>
<comment type="caution">
    <text evidence="2">The sequence shown here is derived from an EMBL/GenBank/DDBJ whole genome shotgun (WGS) entry which is preliminary data.</text>
</comment>
<gene>
    <name evidence="2" type="ORF">GHA_05350</name>
</gene>
<dbReference type="EMBL" id="CAHPRB010000184">
    <property type="protein sequence ID" value="CAB5620481.1"/>
    <property type="molecule type" value="Genomic_DNA"/>
</dbReference>
<evidence type="ECO:0000313" key="2">
    <source>
        <dbReference type="EMBL" id="CAB5620481.1"/>
    </source>
</evidence>
<dbReference type="Proteomes" id="UP000835792">
    <property type="component" value="Unassembled WGS sequence"/>
</dbReference>
<feature type="transmembrane region" description="Helical" evidence="1">
    <location>
        <begin position="23"/>
        <end position="43"/>
    </location>
</feature>
<evidence type="ECO:0000313" key="3">
    <source>
        <dbReference type="Proteomes" id="UP000835792"/>
    </source>
</evidence>
<keyword evidence="1" id="KW-0812">Transmembrane</keyword>
<accession>A0ABN7GVC5</accession>
<sequence>MNGDCEYELLNVCGHFCQINFDLLIVTVAFTGTVITLMLYCAIRAGGVVIKYEMRIGQHFTVFANKEY</sequence>
<evidence type="ECO:0000256" key="1">
    <source>
        <dbReference type="SAM" id="Phobius"/>
    </source>
</evidence>
<keyword evidence="1" id="KW-1133">Transmembrane helix</keyword>
<protein>
    <submittedName>
        <fullName evidence="2">Uncharacterized protein</fullName>
    </submittedName>
</protein>
<reference evidence="2" key="1">
    <citation type="submission" date="2020-05" db="EMBL/GenBank/DDBJ databases">
        <authorList>
            <person name="Delgado-Blas J."/>
        </authorList>
    </citation>
    <scope>NUCLEOTIDE SEQUENCE</scope>
    <source>
        <strain evidence="2">BB1468</strain>
    </source>
</reference>
<proteinExistence type="predicted"/>